<dbReference type="Pfam" id="PF14907">
    <property type="entry name" value="NTP_transf_5"/>
    <property type="match status" value="1"/>
</dbReference>
<dbReference type="STRING" id="1850517.A8708_03085"/>
<name>A0A198A814_9BACL</name>
<dbReference type="Proteomes" id="UP000078454">
    <property type="component" value="Unassembled WGS sequence"/>
</dbReference>
<gene>
    <name evidence="1" type="ORF">A8708_03085</name>
</gene>
<dbReference type="AlphaFoldDB" id="A0A198A814"/>
<evidence type="ECO:0000313" key="2">
    <source>
        <dbReference type="Proteomes" id="UP000078454"/>
    </source>
</evidence>
<protein>
    <submittedName>
        <fullName evidence="1">Renal dipeptidase</fullName>
    </submittedName>
</protein>
<keyword evidence="2" id="KW-1185">Reference proteome</keyword>
<dbReference type="EMBL" id="LYPB01000073">
    <property type="protein sequence ID" value="OAS17216.1"/>
    <property type="molecule type" value="Genomic_DNA"/>
</dbReference>
<dbReference type="OrthoDB" id="9773927at2"/>
<evidence type="ECO:0000313" key="1">
    <source>
        <dbReference type="EMBL" id="OAS17216.1"/>
    </source>
</evidence>
<proteinExistence type="predicted"/>
<dbReference type="InterPro" id="IPR039498">
    <property type="entry name" value="NTP_transf_5"/>
</dbReference>
<sequence length="395" mass="46360">MIISSQATSTLFSKELTLLLALMHMPSGEKQLPIGNEDLKDMDWDELLVLTRHHRVYPNVYDKLRQMDDERIPAYVIKQLQKDYQRNTFSMLHLSSEMGSISKHFEEADIRVLVLKGPVLAEDLYGDVSLRTCSDLDILIPIDNLMQAEAMLIGLGYVKEDVYKTILGDWKWRHHHITYKHPQKGVKLEIHWRLGPGPGKEPTFNELWEGKRKCSFAKHPVYYLGREDLLLFLASHGARHGWSRLRWLADIDRILRQDLAYDKLKYQLKKYSQKHIAAQAIILAVKLLQTPITSELESIAMARRGENLAKDAYFYIHQKVNLHTDPVPEHISKYHKRHLFSLMTYWQKALFVLSFLYPYPEDAETLKLPQPLHVLYFPLRPFLWTWRKTKKHVLS</sequence>
<dbReference type="RefSeq" id="WP_068666642.1">
    <property type="nucleotide sequence ID" value="NZ_LYPB01000073.1"/>
</dbReference>
<organism evidence="1 2">
    <name type="scientific">Paenibacillus oryzisoli</name>
    <dbReference type="NCBI Taxonomy" id="1850517"/>
    <lineage>
        <taxon>Bacteria</taxon>
        <taxon>Bacillati</taxon>
        <taxon>Bacillota</taxon>
        <taxon>Bacilli</taxon>
        <taxon>Bacillales</taxon>
        <taxon>Paenibacillaceae</taxon>
        <taxon>Paenibacillus</taxon>
    </lineage>
</organism>
<comment type="caution">
    <text evidence="1">The sequence shown here is derived from an EMBL/GenBank/DDBJ whole genome shotgun (WGS) entry which is preliminary data.</text>
</comment>
<reference evidence="1 2" key="1">
    <citation type="submission" date="2016-05" db="EMBL/GenBank/DDBJ databases">
        <title>Paenibacillus sp. 1ZS3-15 nov., isolated from the rhizosphere soil.</title>
        <authorList>
            <person name="Zhang X.X."/>
            <person name="Zhang J."/>
        </authorList>
    </citation>
    <scope>NUCLEOTIDE SEQUENCE [LARGE SCALE GENOMIC DNA]</scope>
    <source>
        <strain evidence="1 2">1ZS3-15</strain>
    </source>
</reference>
<accession>A0A198A814</accession>